<keyword evidence="2" id="KW-0614">Plasmid</keyword>
<dbReference type="Pfam" id="PF00817">
    <property type="entry name" value="IMS"/>
    <property type="match status" value="1"/>
</dbReference>
<dbReference type="EMBL" id="CP016313">
    <property type="protein sequence ID" value="APD10422.1"/>
    <property type="molecule type" value="Genomic_DNA"/>
</dbReference>
<dbReference type="Gene3D" id="3.40.1170.60">
    <property type="match status" value="1"/>
</dbReference>
<gene>
    <name evidence="2" type="ORF">A0O31_02397</name>
</gene>
<reference evidence="3" key="1">
    <citation type="submission" date="2016-06" db="EMBL/GenBank/DDBJ databases">
        <title>Whole genome sequencing of Thermus brockianus strain GE-1.</title>
        <authorList>
            <person name="Schaefers C."/>
            <person name="Blank S."/>
            <person name="Wiebusch S."/>
            <person name="Elleuche S."/>
            <person name="Antranikian G."/>
        </authorList>
    </citation>
    <scope>NUCLEOTIDE SEQUENCE [LARGE SCALE GENOMIC DNA]</scope>
    <source>
        <strain evidence="3">GE-1</strain>
        <plasmid evidence="3">ptb1</plasmid>
    </source>
</reference>
<evidence type="ECO:0000259" key="1">
    <source>
        <dbReference type="PROSITE" id="PS50173"/>
    </source>
</evidence>
<organism evidence="2 3">
    <name type="scientific">Thermus brockianus</name>
    <dbReference type="NCBI Taxonomy" id="56956"/>
    <lineage>
        <taxon>Bacteria</taxon>
        <taxon>Thermotogati</taxon>
        <taxon>Deinococcota</taxon>
        <taxon>Deinococci</taxon>
        <taxon>Thermales</taxon>
        <taxon>Thermaceae</taxon>
        <taxon>Thermus</taxon>
    </lineage>
</organism>
<dbReference type="KEGG" id="tbc:A0O31_02397"/>
<proteinExistence type="predicted"/>
<dbReference type="GO" id="GO:0006281">
    <property type="term" value="P:DNA repair"/>
    <property type="evidence" value="ECO:0007669"/>
    <property type="project" value="InterPro"/>
</dbReference>
<accession>A0A1J0LVN9</accession>
<geneLocation type="plasmid" evidence="3">
    <name>ptb1</name>
</geneLocation>
<protein>
    <submittedName>
        <fullName evidence="2">DNA polymerase IV</fullName>
    </submittedName>
</protein>
<sequence>MVAAALFRPWAVWLLGRERPELKNLPLALHRGGRVVALSPQAQRLGVREGMGVEVARIRAAGLHLLPYPAHAAPAWRALLQELYRLTPWVEPLAEGAVLLRLTPAEARLLAEGYGVRVGVAAWREVALLAAWSAREGEARVVAEGAERAFLDRLPLYLLRGVGLGLEGLGKLRLLGLKRVGELLAWSPAQLRAYLPEGERLLPYLHGPWRPGVARFPEGRWVEARLPLDLEVDGGPGLLAHLAQRLHRGLAGQAATWVAVEAVGAGLRFRGEHLAKAPLRGEKEVRLALELAFRRSGAWGMPLEEVRAVASGLHRPAHQEGLFRRPGTGLATLLARYPGALLRVEVLDPEALAPEWGFRYRSLEVEDAALPGAPKGPLPRGKPRWVVLGRKRRVVRLLDRWRAGGRWWRLEPGRDYFLLEVEGGLVLEVYREGEGWVLSRILD</sequence>
<name>A0A1J0LVN9_THEBO</name>
<dbReference type="AlphaFoldDB" id="A0A1J0LVN9"/>
<dbReference type="SUPFAM" id="SSF56672">
    <property type="entry name" value="DNA/RNA polymerases"/>
    <property type="match status" value="1"/>
</dbReference>
<evidence type="ECO:0000313" key="2">
    <source>
        <dbReference type="EMBL" id="APD10422.1"/>
    </source>
</evidence>
<dbReference type="PROSITE" id="PS50173">
    <property type="entry name" value="UMUC"/>
    <property type="match status" value="1"/>
</dbReference>
<dbReference type="OrthoDB" id="32067at2"/>
<dbReference type="InterPro" id="IPR043502">
    <property type="entry name" value="DNA/RNA_pol_sf"/>
</dbReference>
<feature type="domain" description="UmuC" evidence="1">
    <location>
        <begin position="17"/>
        <end position="51"/>
    </location>
</feature>
<dbReference type="Proteomes" id="UP000182993">
    <property type="component" value="Plasmid pTB1"/>
</dbReference>
<dbReference type="RefSeq" id="WP_071678110.1">
    <property type="nucleotide sequence ID" value="NZ_CP016313.1"/>
</dbReference>
<dbReference type="InterPro" id="IPR001126">
    <property type="entry name" value="UmuC"/>
</dbReference>
<evidence type="ECO:0000313" key="3">
    <source>
        <dbReference type="Proteomes" id="UP000182993"/>
    </source>
</evidence>